<evidence type="ECO:0000256" key="6">
    <source>
        <dbReference type="ARBA" id="ARBA00023012"/>
    </source>
</evidence>
<evidence type="ECO:0000313" key="9">
    <source>
        <dbReference type="EMBL" id="SDS94935.1"/>
    </source>
</evidence>
<dbReference type="PANTHER" id="PTHR45453">
    <property type="entry name" value="PHOSPHATE REGULON SENSOR PROTEIN PHOR"/>
    <property type="match status" value="1"/>
</dbReference>
<dbReference type="Pfam" id="PF02518">
    <property type="entry name" value="HATPase_c"/>
    <property type="match status" value="1"/>
</dbReference>
<keyword evidence="10" id="KW-1185">Reference proteome</keyword>
<dbReference type="GO" id="GO:0016036">
    <property type="term" value="P:cellular response to phosphate starvation"/>
    <property type="evidence" value="ECO:0007669"/>
    <property type="project" value="TreeGrafter"/>
</dbReference>
<dbReference type="PRINTS" id="PR00344">
    <property type="entry name" value="BCTRLSENSOR"/>
</dbReference>
<dbReference type="SUPFAM" id="SSF55874">
    <property type="entry name" value="ATPase domain of HSP90 chaperone/DNA topoisomerase II/histidine kinase"/>
    <property type="match status" value="1"/>
</dbReference>
<dbReference type="Gene3D" id="1.10.287.130">
    <property type="match status" value="1"/>
</dbReference>
<evidence type="ECO:0000256" key="4">
    <source>
        <dbReference type="ARBA" id="ARBA00022679"/>
    </source>
</evidence>
<organism evidence="9 10">
    <name type="scientific">Mucilaginibacter mallensis</name>
    <dbReference type="NCBI Taxonomy" id="652787"/>
    <lineage>
        <taxon>Bacteria</taxon>
        <taxon>Pseudomonadati</taxon>
        <taxon>Bacteroidota</taxon>
        <taxon>Sphingobacteriia</taxon>
        <taxon>Sphingobacteriales</taxon>
        <taxon>Sphingobacteriaceae</taxon>
        <taxon>Mucilaginibacter</taxon>
    </lineage>
</organism>
<dbReference type="InterPro" id="IPR036890">
    <property type="entry name" value="HATPase_C_sf"/>
</dbReference>
<keyword evidence="7" id="KW-0812">Transmembrane</keyword>
<feature type="transmembrane region" description="Helical" evidence="7">
    <location>
        <begin position="7"/>
        <end position="28"/>
    </location>
</feature>
<evidence type="ECO:0000256" key="2">
    <source>
        <dbReference type="ARBA" id="ARBA00012438"/>
    </source>
</evidence>
<dbReference type="InterPro" id="IPR005467">
    <property type="entry name" value="His_kinase_dom"/>
</dbReference>
<dbReference type="InterPro" id="IPR036097">
    <property type="entry name" value="HisK_dim/P_sf"/>
</dbReference>
<dbReference type="InterPro" id="IPR003594">
    <property type="entry name" value="HATPase_dom"/>
</dbReference>
<dbReference type="SUPFAM" id="SSF47384">
    <property type="entry name" value="Homodimeric domain of signal transducing histidine kinase"/>
    <property type="match status" value="1"/>
</dbReference>
<dbReference type="EC" id="2.7.13.3" evidence="2"/>
<gene>
    <name evidence="9" type="ORF">SAMN05216490_2156</name>
</gene>
<dbReference type="AlphaFoldDB" id="A0A1H1WD39"/>
<keyword evidence="3" id="KW-0597">Phosphoprotein</keyword>
<keyword evidence="7" id="KW-0472">Membrane</keyword>
<keyword evidence="7" id="KW-1133">Transmembrane helix</keyword>
<accession>A0A1H1WD39</accession>
<dbReference type="EMBL" id="LT629740">
    <property type="protein sequence ID" value="SDS94935.1"/>
    <property type="molecule type" value="Genomic_DNA"/>
</dbReference>
<dbReference type="SMART" id="SM00388">
    <property type="entry name" value="HisKA"/>
    <property type="match status" value="1"/>
</dbReference>
<dbReference type="Gene3D" id="3.30.565.10">
    <property type="entry name" value="Histidine kinase-like ATPase, C-terminal domain"/>
    <property type="match status" value="1"/>
</dbReference>
<dbReference type="CDD" id="cd00075">
    <property type="entry name" value="HATPase"/>
    <property type="match status" value="1"/>
</dbReference>
<dbReference type="Pfam" id="PF00512">
    <property type="entry name" value="HisKA"/>
    <property type="match status" value="1"/>
</dbReference>
<proteinExistence type="predicted"/>
<protein>
    <recommendedName>
        <fullName evidence="2">histidine kinase</fullName>
        <ecNumber evidence="2">2.7.13.3</ecNumber>
    </recommendedName>
</protein>
<evidence type="ECO:0000256" key="1">
    <source>
        <dbReference type="ARBA" id="ARBA00000085"/>
    </source>
</evidence>
<feature type="domain" description="Histidine kinase" evidence="8">
    <location>
        <begin position="317"/>
        <end position="535"/>
    </location>
</feature>
<keyword evidence="5 9" id="KW-0418">Kinase</keyword>
<dbReference type="FunFam" id="3.30.565.10:FF:000006">
    <property type="entry name" value="Sensor histidine kinase WalK"/>
    <property type="match status" value="1"/>
</dbReference>
<dbReference type="Proteomes" id="UP000199679">
    <property type="component" value="Chromosome I"/>
</dbReference>
<evidence type="ECO:0000256" key="3">
    <source>
        <dbReference type="ARBA" id="ARBA00022553"/>
    </source>
</evidence>
<comment type="catalytic activity">
    <reaction evidence="1">
        <text>ATP + protein L-histidine = ADP + protein N-phospho-L-histidine.</text>
        <dbReference type="EC" id="2.7.13.3"/>
    </reaction>
</comment>
<dbReference type="InterPro" id="IPR004358">
    <property type="entry name" value="Sig_transdc_His_kin-like_C"/>
</dbReference>
<dbReference type="GO" id="GO:0000155">
    <property type="term" value="F:phosphorelay sensor kinase activity"/>
    <property type="evidence" value="ECO:0007669"/>
    <property type="project" value="InterPro"/>
</dbReference>
<dbReference type="GO" id="GO:0005886">
    <property type="term" value="C:plasma membrane"/>
    <property type="evidence" value="ECO:0007669"/>
    <property type="project" value="TreeGrafter"/>
</dbReference>
<dbReference type="PROSITE" id="PS50109">
    <property type="entry name" value="HIS_KIN"/>
    <property type="match status" value="1"/>
</dbReference>
<keyword evidence="6" id="KW-0902">Two-component regulatory system</keyword>
<dbReference type="STRING" id="652787.SAMN05216490_2156"/>
<dbReference type="CDD" id="cd00082">
    <property type="entry name" value="HisKA"/>
    <property type="match status" value="1"/>
</dbReference>
<evidence type="ECO:0000256" key="7">
    <source>
        <dbReference type="SAM" id="Phobius"/>
    </source>
</evidence>
<feature type="transmembrane region" description="Helical" evidence="7">
    <location>
        <begin position="276"/>
        <end position="298"/>
    </location>
</feature>
<sequence>MKKKLNILFVLISLSLLGIIVFQIYWTFNAYKVNKEKFDNNIDLAMQKAMDDCKKDYFDSIRLVLVKRLSDPVIKIRIDTLHEADIVHKQLSIYITSKHSGLGEPFHITSPQLDYYRNMIKHKATLPEVLTEASFYMPDLMNDWSLLLGMDDITDHQDEMLTYLKAHSDIPSDSIMAHKNLTPYGIYALPENYRQSDSIKLRNYFEQELEKMHIHSNFDLQFAMHPTSPQKLTTNYSETNEYSYKYHGFVFLHIRGDEFFVRAAFGKVQYVVLKSMLTPLLLSLLLILFTVYCFNYIIQLVIHQNKLAELKDDFINNMTHELKTPIATITVAIEGLQKFNALNDAEKTQRYLQISKGELSKLNNLVSKVLNIAAFENKDIDLVKEPINVDELVNSIIASEQLKADKKVNFTYSNIDKIITIYADKLHLGNVLNNIIDNAIKYSNEPVEILIACFKQNKNLIFSVKDNGIGIPADHINQIFDKFHRVPTGNVHNVKGTGLGLSYSKYIIEAHGGTIGVKSEINTGSEFIVSIPLSNG</sequence>
<dbReference type="OrthoDB" id="921707at2"/>
<dbReference type="SMART" id="SM00387">
    <property type="entry name" value="HATPase_c"/>
    <property type="match status" value="1"/>
</dbReference>
<name>A0A1H1WD39_MUCMA</name>
<dbReference type="InterPro" id="IPR003661">
    <property type="entry name" value="HisK_dim/P_dom"/>
</dbReference>
<dbReference type="InterPro" id="IPR050351">
    <property type="entry name" value="BphY/WalK/GraS-like"/>
</dbReference>
<dbReference type="PANTHER" id="PTHR45453:SF1">
    <property type="entry name" value="PHOSPHATE REGULON SENSOR PROTEIN PHOR"/>
    <property type="match status" value="1"/>
</dbReference>
<evidence type="ECO:0000313" key="10">
    <source>
        <dbReference type="Proteomes" id="UP000199679"/>
    </source>
</evidence>
<evidence type="ECO:0000256" key="5">
    <source>
        <dbReference type="ARBA" id="ARBA00022777"/>
    </source>
</evidence>
<reference evidence="9 10" key="1">
    <citation type="submission" date="2016-10" db="EMBL/GenBank/DDBJ databases">
        <authorList>
            <person name="de Groot N.N."/>
        </authorList>
    </citation>
    <scope>NUCLEOTIDE SEQUENCE [LARGE SCALE GENOMIC DNA]</scope>
    <source>
        <strain evidence="9 10">MP1X4</strain>
    </source>
</reference>
<evidence type="ECO:0000259" key="8">
    <source>
        <dbReference type="PROSITE" id="PS50109"/>
    </source>
</evidence>
<keyword evidence="4" id="KW-0808">Transferase</keyword>
<dbReference type="RefSeq" id="WP_091372196.1">
    <property type="nucleotide sequence ID" value="NZ_LT629740.1"/>
</dbReference>
<dbReference type="GO" id="GO:0004721">
    <property type="term" value="F:phosphoprotein phosphatase activity"/>
    <property type="evidence" value="ECO:0007669"/>
    <property type="project" value="TreeGrafter"/>
</dbReference>